<organism evidence="2 4">
    <name type="scientific">Adineta steineri</name>
    <dbReference type="NCBI Taxonomy" id="433720"/>
    <lineage>
        <taxon>Eukaryota</taxon>
        <taxon>Metazoa</taxon>
        <taxon>Spiralia</taxon>
        <taxon>Gnathifera</taxon>
        <taxon>Rotifera</taxon>
        <taxon>Eurotatoria</taxon>
        <taxon>Bdelloidea</taxon>
        <taxon>Adinetida</taxon>
        <taxon>Adinetidae</taxon>
        <taxon>Adineta</taxon>
    </lineage>
</organism>
<proteinExistence type="predicted"/>
<feature type="compositionally biased region" description="Polar residues" evidence="1">
    <location>
        <begin position="129"/>
        <end position="142"/>
    </location>
</feature>
<dbReference type="AlphaFoldDB" id="A0A814JWJ6"/>
<dbReference type="OrthoDB" id="10014959at2759"/>
<evidence type="ECO:0000256" key="1">
    <source>
        <dbReference type="SAM" id="MobiDB-lite"/>
    </source>
</evidence>
<reference evidence="2" key="1">
    <citation type="submission" date="2021-02" db="EMBL/GenBank/DDBJ databases">
        <authorList>
            <person name="Nowell W R."/>
        </authorList>
    </citation>
    <scope>NUCLEOTIDE SEQUENCE</scope>
</reference>
<dbReference type="EMBL" id="CAJNON010000153">
    <property type="protein sequence ID" value="CAF1041300.1"/>
    <property type="molecule type" value="Genomic_DNA"/>
</dbReference>
<accession>A0A814JWJ6</accession>
<dbReference type="EMBL" id="CAJOAY010000116">
    <property type="protein sequence ID" value="CAF3544754.1"/>
    <property type="molecule type" value="Genomic_DNA"/>
</dbReference>
<protein>
    <submittedName>
        <fullName evidence="2">Uncharacterized protein</fullName>
    </submittedName>
</protein>
<evidence type="ECO:0000313" key="2">
    <source>
        <dbReference type="EMBL" id="CAF1041300.1"/>
    </source>
</evidence>
<feature type="compositionally biased region" description="Polar residues" evidence="1">
    <location>
        <begin position="182"/>
        <end position="201"/>
    </location>
</feature>
<gene>
    <name evidence="3" type="ORF">OKA104_LOCUS3784</name>
    <name evidence="2" type="ORF">VCS650_LOCUS16882</name>
</gene>
<comment type="caution">
    <text evidence="2">The sequence shown here is derived from an EMBL/GenBank/DDBJ whole genome shotgun (WGS) entry which is preliminary data.</text>
</comment>
<dbReference type="Proteomes" id="UP000663891">
    <property type="component" value="Unassembled WGS sequence"/>
</dbReference>
<feature type="region of interest" description="Disordered" evidence="1">
    <location>
        <begin position="98"/>
        <end position="215"/>
    </location>
</feature>
<evidence type="ECO:0000313" key="4">
    <source>
        <dbReference type="Proteomes" id="UP000663891"/>
    </source>
</evidence>
<sequence>MYPKQRPTPPEVSEWMAKDLVVDSVEKASRFQRKEDRQNLIVSRRFFSNLLSLSFERYRKILTCNFEKNSFLKNQRAKSETSMPGLRPYVDQLMFDGTDHTSSGYKNDGEGLTSPSSHSLFSRPETRSDLTFNRRPQSTLTRVKTALPMKAQPDITRALTPKPPTSQRPLTGLPSARDRINHSSQSRRPQLDLSFSSSKRSMIQRPVTRQPISRERLDFLAQPKNHRFKSAGADHIRTSMTEQAITSNEALDEYDQLQMQNASSEKPKSAALDNRFNDLMDVFSKVHHGRSSKTQTVTNIIQNNTSLQDERGRWKMVRPPVTNRRPTFRNRHETLADKLTNKVDIFLIDVGA</sequence>
<name>A0A814JWJ6_9BILA</name>
<evidence type="ECO:0000313" key="3">
    <source>
        <dbReference type="EMBL" id="CAF3544754.1"/>
    </source>
</evidence>
<dbReference type="Proteomes" id="UP000663881">
    <property type="component" value="Unassembled WGS sequence"/>
</dbReference>